<dbReference type="Gene3D" id="4.10.490.10">
    <property type="entry name" value="High potential iron-sulphur protein"/>
    <property type="match status" value="1"/>
</dbReference>
<organism evidence="8 9">
    <name type="scientific">Piscinibacter gummiphilus</name>
    <dbReference type="NCBI Taxonomy" id="946333"/>
    <lineage>
        <taxon>Bacteria</taxon>
        <taxon>Pseudomonadati</taxon>
        <taxon>Pseudomonadota</taxon>
        <taxon>Betaproteobacteria</taxon>
        <taxon>Burkholderiales</taxon>
        <taxon>Sphaerotilaceae</taxon>
        <taxon>Piscinibacter</taxon>
    </lineage>
</organism>
<keyword evidence="3 7" id="KW-0479">Metal-binding</keyword>
<evidence type="ECO:0000256" key="7">
    <source>
        <dbReference type="RuleBase" id="RU000620"/>
    </source>
</evidence>
<protein>
    <recommendedName>
        <fullName evidence="7">High-potential iron-sulfur protein</fullName>
        <shortName evidence="7">HiPIP</shortName>
    </recommendedName>
</protein>
<dbReference type="GO" id="GO:0046872">
    <property type="term" value="F:metal ion binding"/>
    <property type="evidence" value="ECO:0007669"/>
    <property type="project" value="UniProtKB-KW"/>
</dbReference>
<proteinExistence type="inferred from homology"/>
<dbReference type="Pfam" id="PF01355">
    <property type="entry name" value="HIPIP"/>
    <property type="match status" value="1"/>
</dbReference>
<dbReference type="InterPro" id="IPR000170">
    <property type="entry name" value="High_potential_FeS_prot"/>
</dbReference>
<dbReference type="GO" id="GO:0009055">
    <property type="term" value="F:electron transfer activity"/>
    <property type="evidence" value="ECO:0007669"/>
    <property type="project" value="InterPro"/>
</dbReference>
<evidence type="ECO:0000313" key="9">
    <source>
        <dbReference type="Proteomes" id="UP000193427"/>
    </source>
</evidence>
<keyword evidence="9" id="KW-1185">Reference proteome</keyword>
<dbReference type="STRING" id="946333.A4W93_15010"/>
<name>A0A1W6LAA6_9BURK</name>
<dbReference type="KEGG" id="rgu:A4W93_15010"/>
<dbReference type="RefSeq" id="WP_085751381.1">
    <property type="nucleotide sequence ID" value="NZ_BSPR01000004.1"/>
</dbReference>
<dbReference type="PROSITE" id="PS51373">
    <property type="entry name" value="HIPIP"/>
    <property type="match status" value="1"/>
</dbReference>
<evidence type="ECO:0000256" key="4">
    <source>
        <dbReference type="ARBA" id="ARBA00022982"/>
    </source>
</evidence>
<evidence type="ECO:0000256" key="1">
    <source>
        <dbReference type="ARBA" id="ARBA00022448"/>
    </source>
</evidence>
<keyword evidence="6 7" id="KW-0411">Iron-sulfur</keyword>
<dbReference type="SUPFAM" id="SSF57652">
    <property type="entry name" value="HIPIP (high potential iron protein)"/>
    <property type="match status" value="1"/>
</dbReference>
<comment type="similarity">
    <text evidence="7">Belongs to the high-potential iron-sulfur protein (HiPIP) family.</text>
</comment>
<keyword evidence="1 7" id="KW-0813">Transport</keyword>
<dbReference type="GO" id="GO:0051539">
    <property type="term" value="F:4 iron, 4 sulfur cluster binding"/>
    <property type="evidence" value="ECO:0007669"/>
    <property type="project" value="UniProtKB-KW"/>
</dbReference>
<reference evidence="8 9" key="1">
    <citation type="submission" date="2016-04" db="EMBL/GenBank/DDBJ databases">
        <title>Complete genome sequence of natural rubber-degrading, novel Gram-negative bacterium, Rhizobacter gummiphilus strain NS21.</title>
        <authorList>
            <person name="Tabata M."/>
            <person name="Kasai D."/>
            <person name="Fukuda M."/>
        </authorList>
    </citation>
    <scope>NUCLEOTIDE SEQUENCE [LARGE SCALE GENOMIC DNA]</scope>
    <source>
        <strain evidence="8 9">NS21</strain>
    </source>
</reference>
<sequence length="102" mass="10967">MTPITRRHFVVCACVAAPLPLRAQTPSRVDEAGEQAVALGYKHDTAKVDQAKYPKHTAAQKCANCSFWQGKPDEPWAGCAMFGRKQIAGPGWCAAWAAAPAK</sequence>
<accession>A0A1W6LAA6</accession>
<keyword evidence="4 7" id="KW-0249">Electron transport</keyword>
<evidence type="ECO:0000313" key="8">
    <source>
        <dbReference type="EMBL" id="ARN21098.1"/>
    </source>
</evidence>
<keyword evidence="2 7" id="KW-0004">4Fe-4S</keyword>
<dbReference type="EMBL" id="CP015118">
    <property type="protein sequence ID" value="ARN21098.1"/>
    <property type="molecule type" value="Genomic_DNA"/>
</dbReference>
<dbReference type="AlphaFoldDB" id="A0A1W6LAA6"/>
<gene>
    <name evidence="8" type="ORF">A4W93_15010</name>
</gene>
<evidence type="ECO:0000256" key="6">
    <source>
        <dbReference type="ARBA" id="ARBA00023014"/>
    </source>
</evidence>
<dbReference type="InterPro" id="IPR036369">
    <property type="entry name" value="HIPIP_sf"/>
</dbReference>
<evidence type="ECO:0000256" key="2">
    <source>
        <dbReference type="ARBA" id="ARBA00022485"/>
    </source>
</evidence>
<dbReference type="OrthoDB" id="5298540at2"/>
<dbReference type="Proteomes" id="UP000193427">
    <property type="component" value="Chromosome"/>
</dbReference>
<comment type="subunit">
    <text evidence="7">Homodimer.</text>
</comment>
<keyword evidence="5 7" id="KW-0408">Iron</keyword>
<evidence type="ECO:0000256" key="3">
    <source>
        <dbReference type="ARBA" id="ARBA00022723"/>
    </source>
</evidence>
<comment type="function">
    <text evidence="7">Specific class of high-redox-potential 4Fe-4S ferredoxins. Functions in anaerobic electron transport in most purple and in some other photosynthetic bacteria and in at least one genus (Paracoccus) of halophilic, denitrifying bacteria.</text>
</comment>
<evidence type="ECO:0000256" key="5">
    <source>
        <dbReference type="ARBA" id="ARBA00023004"/>
    </source>
</evidence>
<dbReference type="GO" id="GO:0019646">
    <property type="term" value="P:aerobic electron transport chain"/>
    <property type="evidence" value="ECO:0007669"/>
    <property type="project" value="InterPro"/>
</dbReference>